<keyword evidence="2" id="KW-0472">Membrane</keyword>
<keyword evidence="2" id="KW-0812">Transmembrane</keyword>
<proteinExistence type="predicted"/>
<dbReference type="Proteomes" id="UP000634229">
    <property type="component" value="Unassembled WGS sequence"/>
</dbReference>
<evidence type="ECO:0000256" key="1">
    <source>
        <dbReference type="SAM" id="MobiDB-lite"/>
    </source>
</evidence>
<evidence type="ECO:0000313" key="3">
    <source>
        <dbReference type="EMBL" id="MBL1096888.1"/>
    </source>
</evidence>
<protein>
    <submittedName>
        <fullName evidence="3">DUF2637 domain-containing protein</fullName>
    </submittedName>
</protein>
<accession>A0ABS1N9Z7</accession>
<feature type="region of interest" description="Disordered" evidence="1">
    <location>
        <begin position="140"/>
        <end position="203"/>
    </location>
</feature>
<gene>
    <name evidence="3" type="ORF">JK363_09450</name>
</gene>
<evidence type="ECO:0000256" key="2">
    <source>
        <dbReference type="SAM" id="Phobius"/>
    </source>
</evidence>
<feature type="transmembrane region" description="Helical" evidence="2">
    <location>
        <begin position="108"/>
        <end position="128"/>
    </location>
</feature>
<dbReference type="EMBL" id="JAERRF010000005">
    <property type="protein sequence ID" value="MBL1096888.1"/>
    <property type="molecule type" value="Genomic_DNA"/>
</dbReference>
<evidence type="ECO:0000313" key="4">
    <source>
        <dbReference type="Proteomes" id="UP000634229"/>
    </source>
</evidence>
<organism evidence="3 4">
    <name type="scientific">Streptomyces coffeae</name>
    <dbReference type="NCBI Taxonomy" id="621382"/>
    <lineage>
        <taxon>Bacteria</taxon>
        <taxon>Bacillati</taxon>
        <taxon>Actinomycetota</taxon>
        <taxon>Actinomycetes</taxon>
        <taxon>Kitasatosporales</taxon>
        <taxon>Streptomycetaceae</taxon>
        <taxon>Streptomyces</taxon>
    </lineage>
</organism>
<reference evidence="3 4" key="1">
    <citation type="submission" date="2021-01" db="EMBL/GenBank/DDBJ databases">
        <title>WGS of actinomycetes isolated from Thailand.</title>
        <authorList>
            <person name="Thawai C."/>
        </authorList>
    </citation>
    <scope>NUCLEOTIDE SEQUENCE [LARGE SCALE GENOMIC DNA]</scope>
    <source>
        <strain evidence="3 4">CA1R205</strain>
    </source>
</reference>
<keyword evidence="4" id="KW-1185">Reference proteome</keyword>
<feature type="compositionally biased region" description="Basic and acidic residues" evidence="1">
    <location>
        <begin position="225"/>
        <end position="298"/>
    </location>
</feature>
<comment type="caution">
    <text evidence="3">The sequence shown here is derived from an EMBL/GenBank/DDBJ whole genome shotgun (WGS) entry which is preliminary data.</text>
</comment>
<feature type="transmembrane region" description="Helical" evidence="2">
    <location>
        <begin position="12"/>
        <end position="30"/>
    </location>
</feature>
<keyword evidence="2" id="KW-1133">Transmembrane helix</keyword>
<name>A0ABS1N9Z7_9ACTN</name>
<sequence>MTPAQIQAAERVLSVGTWAITAGAVLYSVLTVTPLVVRVTPAGWEPTAPLLPLVVDAAVIVSVRLDATVARLGERGGGWATLLRWMTGLMTLLLNVGDSALKGDLVGVGVHAVIPLILIVIADAGLAWRRAIGRAQDRIAREQRAEEERSRGVQEARERRARQERESEREARERADREARDHAAHLEREAREHAAQERREEREHEERLRRQEWERQEAEERRAREEREREQRLREQQEREREQQRRDREQEERLREQQQRDREQEERLREQQQRDREQQRRDREHREREAAEYRERQRLLSLGPAEEKQPEDLARRVVAAAHAQGLSVRAAVELTGWSVGWVTTRYQELRDHGTPTTTEALEGAVT</sequence>
<feature type="region of interest" description="Disordered" evidence="1">
    <location>
        <begin position="225"/>
        <end position="308"/>
    </location>
</feature>